<dbReference type="InterPro" id="IPR052163">
    <property type="entry name" value="DGC-Regulatory_Protein"/>
</dbReference>
<sequence length="526" mass="54100">MITSSMSRGVLLVGTGVILVQALIQALLPGIPAQAHLSVVLWLTAGAVMLSARWHTPRPRLPFVALAAGLASAAAGYGIEAWVVPDRGPTGILGPVLVGLHLVTGACYLVAITIVVALRRPRGGHDGLIDAAAIVLAALLLGWQFGAAPGAGGSAGLSVPLVGSGSALGAVGSGSALGAVGSGSALGAVGSVSALVALAMCAVTWRLAFRAGEAAPVLLRLVAASALFAVGAGAQMLLSLDGALELIVDAARRGPGVLIASAVLHPAIRILTKREEGSARPVTPWRMLLLGAALLVLPALLVVQAVQFDARSSEVLPLAAGATALTALVLWRLGRLVVERERLRTDLQRREARFRELALYDSLTRLASRYQLMARLEALVAEVPAGAVGGTVAFVDLDAFKPVNDRYGHEVGDRVLCTVAERLSALVREGDTVSRLGGDEFILVCRDVATPAEAERLRYRLADALAVPAMLDGVEVPLSASVGLAMLHGGDDPEALIQRADTAMYEEKSAQRRGGGGIPTVAQAPS</sequence>
<feature type="transmembrane region" description="Helical" evidence="2">
    <location>
        <begin position="315"/>
        <end position="334"/>
    </location>
</feature>
<keyword evidence="2" id="KW-0472">Membrane</keyword>
<dbReference type="Proteomes" id="UP000291469">
    <property type="component" value="Chromosome"/>
</dbReference>
<dbReference type="RefSeq" id="WP_131156137.1">
    <property type="nucleotide sequence ID" value="NZ_CP036402.1"/>
</dbReference>
<dbReference type="KEGG" id="erz:ER308_17250"/>
<feature type="region of interest" description="Disordered" evidence="1">
    <location>
        <begin position="506"/>
        <end position="526"/>
    </location>
</feature>
<evidence type="ECO:0000313" key="5">
    <source>
        <dbReference type="Proteomes" id="UP000291469"/>
    </source>
</evidence>
<keyword evidence="5" id="KW-1185">Reference proteome</keyword>
<protein>
    <submittedName>
        <fullName evidence="4">GGDEF domain-containing protein</fullName>
    </submittedName>
</protein>
<feature type="transmembrane region" description="Helical" evidence="2">
    <location>
        <begin position="61"/>
        <end position="79"/>
    </location>
</feature>
<evidence type="ECO:0000256" key="2">
    <source>
        <dbReference type="SAM" id="Phobius"/>
    </source>
</evidence>
<feature type="transmembrane region" description="Helical" evidence="2">
    <location>
        <begin position="185"/>
        <end position="205"/>
    </location>
</feature>
<dbReference type="InterPro" id="IPR029787">
    <property type="entry name" value="Nucleotide_cyclase"/>
</dbReference>
<feature type="transmembrane region" description="Helical" evidence="2">
    <location>
        <begin position="36"/>
        <end position="54"/>
    </location>
</feature>
<feature type="transmembrane region" description="Helical" evidence="2">
    <location>
        <begin position="284"/>
        <end position="303"/>
    </location>
</feature>
<name>A0A411YIM3_9ACTN</name>
<accession>A0A411YIM3</accession>
<proteinExistence type="predicted"/>
<reference evidence="4 5" key="1">
    <citation type="submission" date="2019-01" db="EMBL/GenBank/DDBJ databases">
        <title>Egibacter rhizosphaerae EGI 80759T.</title>
        <authorList>
            <person name="Chen D.-D."/>
            <person name="Tian Y."/>
            <person name="Jiao J.-Y."/>
            <person name="Zhang X.-T."/>
            <person name="Zhang Y.-G."/>
            <person name="Zhang Y."/>
            <person name="Xiao M."/>
            <person name="Shu W.-S."/>
            <person name="Li W.-J."/>
        </authorList>
    </citation>
    <scope>NUCLEOTIDE SEQUENCE [LARGE SCALE GENOMIC DNA]</scope>
    <source>
        <strain evidence="4 5">EGI 80759</strain>
    </source>
</reference>
<keyword evidence="2" id="KW-1133">Transmembrane helix</keyword>
<dbReference type="OrthoDB" id="23692at2"/>
<dbReference type="NCBIfam" id="TIGR00254">
    <property type="entry name" value="GGDEF"/>
    <property type="match status" value="1"/>
</dbReference>
<dbReference type="PROSITE" id="PS50887">
    <property type="entry name" value="GGDEF"/>
    <property type="match status" value="1"/>
</dbReference>
<dbReference type="Gene3D" id="3.30.70.270">
    <property type="match status" value="1"/>
</dbReference>
<dbReference type="PANTHER" id="PTHR46663">
    <property type="entry name" value="DIGUANYLATE CYCLASE DGCT-RELATED"/>
    <property type="match status" value="1"/>
</dbReference>
<feature type="transmembrane region" description="Helical" evidence="2">
    <location>
        <begin position="128"/>
        <end position="146"/>
    </location>
</feature>
<gene>
    <name evidence="4" type="ORF">ER308_17250</name>
</gene>
<keyword evidence="2" id="KW-0812">Transmembrane</keyword>
<dbReference type="EMBL" id="CP036402">
    <property type="protein sequence ID" value="QBI21144.1"/>
    <property type="molecule type" value="Genomic_DNA"/>
</dbReference>
<feature type="transmembrane region" description="Helical" evidence="2">
    <location>
        <begin position="250"/>
        <end position="272"/>
    </location>
</feature>
<evidence type="ECO:0000313" key="4">
    <source>
        <dbReference type="EMBL" id="QBI21144.1"/>
    </source>
</evidence>
<dbReference type="SMART" id="SM00267">
    <property type="entry name" value="GGDEF"/>
    <property type="match status" value="1"/>
</dbReference>
<organism evidence="4 5">
    <name type="scientific">Egibacter rhizosphaerae</name>
    <dbReference type="NCBI Taxonomy" id="1670831"/>
    <lineage>
        <taxon>Bacteria</taxon>
        <taxon>Bacillati</taxon>
        <taxon>Actinomycetota</taxon>
        <taxon>Nitriliruptoria</taxon>
        <taxon>Egibacterales</taxon>
        <taxon>Egibacteraceae</taxon>
        <taxon>Egibacter</taxon>
    </lineage>
</organism>
<dbReference type="PANTHER" id="PTHR46663:SF2">
    <property type="entry name" value="GGDEF DOMAIN-CONTAINING PROTEIN"/>
    <property type="match status" value="1"/>
</dbReference>
<dbReference type="Pfam" id="PF00990">
    <property type="entry name" value="GGDEF"/>
    <property type="match status" value="1"/>
</dbReference>
<feature type="transmembrane region" description="Helical" evidence="2">
    <location>
        <begin position="217"/>
        <end position="238"/>
    </location>
</feature>
<feature type="domain" description="GGDEF" evidence="3">
    <location>
        <begin position="388"/>
        <end position="523"/>
    </location>
</feature>
<evidence type="ECO:0000259" key="3">
    <source>
        <dbReference type="PROSITE" id="PS50887"/>
    </source>
</evidence>
<dbReference type="InterPro" id="IPR000160">
    <property type="entry name" value="GGDEF_dom"/>
</dbReference>
<evidence type="ECO:0000256" key="1">
    <source>
        <dbReference type="SAM" id="MobiDB-lite"/>
    </source>
</evidence>
<dbReference type="AlphaFoldDB" id="A0A411YIM3"/>
<dbReference type="InterPro" id="IPR043128">
    <property type="entry name" value="Rev_trsase/Diguanyl_cyclase"/>
</dbReference>
<dbReference type="SUPFAM" id="SSF55073">
    <property type="entry name" value="Nucleotide cyclase"/>
    <property type="match status" value="1"/>
</dbReference>
<dbReference type="CDD" id="cd01949">
    <property type="entry name" value="GGDEF"/>
    <property type="match status" value="1"/>
</dbReference>
<feature type="transmembrane region" description="Helical" evidence="2">
    <location>
        <begin position="91"/>
        <end position="116"/>
    </location>
</feature>